<evidence type="ECO:0000256" key="1">
    <source>
        <dbReference type="ARBA" id="ARBA00006806"/>
    </source>
</evidence>
<dbReference type="GO" id="GO:0007021">
    <property type="term" value="P:tubulin complex assembly"/>
    <property type="evidence" value="ECO:0007669"/>
    <property type="project" value="UniProtKB-UniRule"/>
</dbReference>
<keyword evidence="2 3" id="KW-0143">Chaperone</keyword>
<organism evidence="5 6">
    <name type="scientific">Blumeria graminis f. sp. hordei (strain DH14)</name>
    <name type="common">Barley powdery mildew</name>
    <name type="synonym">Oidium monilioides f. sp. hordei</name>
    <dbReference type="NCBI Taxonomy" id="546991"/>
    <lineage>
        <taxon>Eukaryota</taxon>
        <taxon>Fungi</taxon>
        <taxon>Dikarya</taxon>
        <taxon>Ascomycota</taxon>
        <taxon>Pezizomycotina</taxon>
        <taxon>Leotiomycetes</taxon>
        <taxon>Erysiphales</taxon>
        <taxon>Erysiphaceae</taxon>
        <taxon>Blumeria</taxon>
        <taxon>Blumeria hordei</taxon>
    </lineage>
</organism>
<dbReference type="InterPro" id="IPR004226">
    <property type="entry name" value="TBCA"/>
</dbReference>
<dbReference type="Gene3D" id="1.20.58.90">
    <property type="match status" value="1"/>
</dbReference>
<dbReference type="GO" id="GO:0007023">
    <property type="term" value="P:post-chaperonin tubulin folding pathway"/>
    <property type="evidence" value="ECO:0007669"/>
    <property type="project" value="UniProtKB-UniRule"/>
</dbReference>
<comment type="subunit">
    <text evidence="3">Supercomplex made of cofactors A to E. Cofactors A and D function by capturing and stabilizing tubulin in a quasi-native conformation. Cofactor E binds to the cofactor D-tubulin complex; interaction with cofactor C then causes the release of tubulin polypeptides that are committed to the native state.</text>
</comment>
<dbReference type="InterPro" id="IPR036126">
    <property type="entry name" value="TBCA_sf"/>
</dbReference>
<comment type="subcellular location">
    <subcellularLocation>
        <location evidence="3">Cytoplasm</location>
        <location evidence="3">Cytoskeleton</location>
    </subcellularLocation>
</comment>
<reference evidence="5 6" key="1">
    <citation type="journal article" date="2010" name="Science">
        <title>Genome expansion and gene loss in powdery mildew fungi reveal tradeoffs in extreme parasitism.</title>
        <authorList>
            <person name="Spanu P.D."/>
            <person name="Abbott J.C."/>
            <person name="Amselem J."/>
            <person name="Burgis T.A."/>
            <person name="Soanes D.M."/>
            <person name="Stueber K."/>
            <person name="Ver Loren van Themaat E."/>
            <person name="Brown J.K.M."/>
            <person name="Butcher S.A."/>
            <person name="Gurr S.J."/>
            <person name="Lebrun M.-H."/>
            <person name="Ridout C.J."/>
            <person name="Schulze-Lefert P."/>
            <person name="Talbot N.J."/>
            <person name="Ahmadinejad N."/>
            <person name="Ametz C."/>
            <person name="Barton G.R."/>
            <person name="Benjdia M."/>
            <person name="Bidzinski P."/>
            <person name="Bindschedler L.V."/>
            <person name="Both M."/>
            <person name="Brewer M.T."/>
            <person name="Cadle-Davidson L."/>
            <person name="Cadle-Davidson M.M."/>
            <person name="Collemare J."/>
            <person name="Cramer R."/>
            <person name="Frenkel O."/>
            <person name="Godfrey D."/>
            <person name="Harriman J."/>
            <person name="Hoede C."/>
            <person name="King B.C."/>
            <person name="Klages S."/>
            <person name="Kleemann J."/>
            <person name="Knoll D."/>
            <person name="Koti P.S."/>
            <person name="Kreplak J."/>
            <person name="Lopez-Ruiz F.J."/>
            <person name="Lu X."/>
            <person name="Maekawa T."/>
            <person name="Mahanil S."/>
            <person name="Micali C."/>
            <person name="Milgroom M.G."/>
            <person name="Montana G."/>
            <person name="Noir S."/>
            <person name="O'Connell R.J."/>
            <person name="Oberhaensli S."/>
            <person name="Parlange F."/>
            <person name="Pedersen C."/>
            <person name="Quesneville H."/>
            <person name="Reinhardt R."/>
            <person name="Rott M."/>
            <person name="Sacristan S."/>
            <person name="Schmidt S.M."/>
            <person name="Schoen M."/>
            <person name="Skamnioti P."/>
            <person name="Sommer H."/>
            <person name="Stephens A."/>
            <person name="Takahara H."/>
            <person name="Thordal-Christensen H."/>
            <person name="Vigouroux M."/>
            <person name="Wessling R."/>
            <person name="Wicker T."/>
            <person name="Panstruga R."/>
        </authorList>
    </citation>
    <scope>NUCLEOTIDE SEQUENCE [LARGE SCALE GENOMIC DNA]</scope>
    <source>
        <strain evidence="5">DH14</strain>
    </source>
</reference>
<evidence type="ECO:0000313" key="5">
    <source>
        <dbReference type="EMBL" id="CCU76202.1"/>
    </source>
</evidence>
<dbReference type="Pfam" id="PF02970">
    <property type="entry name" value="TBCA"/>
    <property type="match status" value="1"/>
</dbReference>
<dbReference type="InParanoid" id="N1JE97"/>
<dbReference type="GO" id="GO:0048487">
    <property type="term" value="F:beta-tubulin binding"/>
    <property type="evidence" value="ECO:0007669"/>
    <property type="project" value="InterPro"/>
</dbReference>
<dbReference type="GO" id="GO:0005829">
    <property type="term" value="C:cytosol"/>
    <property type="evidence" value="ECO:0007669"/>
    <property type="project" value="TreeGrafter"/>
</dbReference>
<gene>
    <name evidence="5" type="ORF">BGHDH14_bghG002256000001001</name>
</gene>
<protein>
    <recommendedName>
        <fullName evidence="3">Tubulin-specific chaperone A</fullName>
    </recommendedName>
</protein>
<dbReference type="HOGENOM" id="CLU_130569_0_0_1"/>
<sequence>MPPPSSLAIATGALQRLIKEEASYHDELKGQEARLQKLTNSSDEDGNHDWNIRQERTAIEQTRAVFPSLKQRISEAQANVKRQLEEGENSGADEIEVKRAKELLESVEEKVASDTLR</sequence>
<evidence type="ECO:0000256" key="3">
    <source>
        <dbReference type="RuleBase" id="RU364030"/>
    </source>
</evidence>
<dbReference type="eggNOG" id="KOG3470">
    <property type="taxonomic scope" value="Eukaryota"/>
</dbReference>
<dbReference type="GO" id="GO:0005874">
    <property type="term" value="C:microtubule"/>
    <property type="evidence" value="ECO:0007669"/>
    <property type="project" value="UniProtKB-KW"/>
</dbReference>
<dbReference type="Proteomes" id="UP000015441">
    <property type="component" value="Unassembled WGS sequence"/>
</dbReference>
<keyword evidence="3" id="KW-0206">Cytoskeleton</keyword>
<comment type="similarity">
    <text evidence="1 3">Belongs to the TBCA family.</text>
</comment>
<dbReference type="AlphaFoldDB" id="N1JE97"/>
<dbReference type="EMBL" id="CAUH01002256">
    <property type="protein sequence ID" value="CCU76202.1"/>
    <property type="molecule type" value="Genomic_DNA"/>
</dbReference>
<keyword evidence="3" id="KW-0493">Microtubule</keyword>
<keyword evidence="4" id="KW-0175">Coiled coil</keyword>
<keyword evidence="6" id="KW-1185">Reference proteome</keyword>
<dbReference type="SUPFAM" id="SSF46988">
    <property type="entry name" value="Tubulin chaperone cofactor A"/>
    <property type="match status" value="1"/>
</dbReference>
<evidence type="ECO:0000313" key="6">
    <source>
        <dbReference type="Proteomes" id="UP000015441"/>
    </source>
</evidence>
<dbReference type="PANTHER" id="PTHR21500:SF0">
    <property type="entry name" value="TUBULIN-SPECIFIC CHAPERONE A"/>
    <property type="match status" value="1"/>
</dbReference>
<name>N1JE97_BLUG1</name>
<dbReference type="FunCoup" id="N1JE97">
    <property type="interactions" value="632"/>
</dbReference>
<keyword evidence="3" id="KW-0963">Cytoplasm</keyword>
<evidence type="ECO:0000256" key="4">
    <source>
        <dbReference type="SAM" id="Coils"/>
    </source>
</evidence>
<proteinExistence type="inferred from homology"/>
<comment type="caution">
    <text evidence="5">The sequence shown here is derived from an EMBL/GenBank/DDBJ whole genome shotgun (WGS) entry which is preliminary data.</text>
</comment>
<dbReference type="STRING" id="546991.N1JE97"/>
<accession>N1JE97</accession>
<dbReference type="OrthoDB" id="296187at2759"/>
<evidence type="ECO:0000256" key="2">
    <source>
        <dbReference type="ARBA" id="ARBA00023186"/>
    </source>
</evidence>
<dbReference type="PANTHER" id="PTHR21500">
    <property type="entry name" value="TUBULIN-SPECIFIC CHAPERONE A"/>
    <property type="match status" value="1"/>
</dbReference>
<feature type="coiled-coil region" evidence="4">
    <location>
        <begin position="66"/>
        <end position="117"/>
    </location>
</feature>